<reference evidence="2 3" key="1">
    <citation type="submission" date="2015-01" db="EMBL/GenBank/DDBJ databases">
        <authorList>
            <person name="Xiang T."/>
            <person name="Song Y."/>
            <person name="Huang L."/>
            <person name="Wang B."/>
            <person name="Wu P."/>
        </authorList>
    </citation>
    <scope>NUCLEOTIDE SEQUENCE [LARGE SCALE GENOMIC DNA]</scope>
    <source>
        <strain evidence="2 3">CcD93</strain>
    </source>
</reference>
<evidence type="ECO:0000313" key="2">
    <source>
        <dbReference type="EMBL" id="CEN51917.1"/>
    </source>
</evidence>
<dbReference type="EMBL" id="CDOL01000112">
    <property type="protein sequence ID" value="CEN51917.1"/>
    <property type="molecule type" value="Genomic_DNA"/>
</dbReference>
<keyword evidence="1" id="KW-0812">Transmembrane</keyword>
<name>A0A0B7IPF6_9FLAO</name>
<proteinExistence type="predicted"/>
<organism evidence="2 3">
    <name type="scientific">Capnocytophaga canis</name>
    <dbReference type="NCBI Taxonomy" id="1848903"/>
    <lineage>
        <taxon>Bacteria</taxon>
        <taxon>Pseudomonadati</taxon>
        <taxon>Bacteroidota</taxon>
        <taxon>Flavobacteriia</taxon>
        <taxon>Flavobacteriales</taxon>
        <taxon>Flavobacteriaceae</taxon>
        <taxon>Capnocytophaga</taxon>
    </lineage>
</organism>
<evidence type="ECO:0000256" key="1">
    <source>
        <dbReference type="SAM" id="Phobius"/>
    </source>
</evidence>
<dbReference type="AlphaFoldDB" id="A0A0B7IPF6"/>
<dbReference type="RefSeq" id="WP_042006549.1">
    <property type="nucleotide sequence ID" value="NZ_CDOL01000112.1"/>
</dbReference>
<gene>
    <name evidence="2" type="ORF">CCAND93_20039</name>
</gene>
<accession>A0A0B7IPF6</accession>
<dbReference type="Proteomes" id="UP000038200">
    <property type="component" value="Unassembled WGS sequence"/>
</dbReference>
<protein>
    <submittedName>
        <fullName evidence="2">Uncharacterized protein</fullName>
    </submittedName>
</protein>
<keyword evidence="1" id="KW-1133">Transmembrane helix</keyword>
<sequence length="98" mass="11961">MSKIKKGKHKHLILFVLSFLGFCLVLFFISWRKSSEKYNESVMFKFFYNVRRKWAKHFADSNYGLDRLSRTENGRYIVYEDTLWGDSNRYYNYENGIF</sequence>
<keyword evidence="1" id="KW-0472">Membrane</keyword>
<evidence type="ECO:0000313" key="3">
    <source>
        <dbReference type="Proteomes" id="UP000038200"/>
    </source>
</evidence>
<feature type="transmembrane region" description="Helical" evidence="1">
    <location>
        <begin position="12"/>
        <end position="31"/>
    </location>
</feature>